<evidence type="ECO:0000259" key="6">
    <source>
        <dbReference type="Pfam" id="PF13515"/>
    </source>
</evidence>
<gene>
    <name evidence="7" type="ORF">SAMN05444581_11619</name>
</gene>
<dbReference type="EMBL" id="FOSN01000016">
    <property type="protein sequence ID" value="SFK70914.1"/>
    <property type="molecule type" value="Genomic_DNA"/>
</dbReference>
<dbReference type="GO" id="GO:0016020">
    <property type="term" value="C:membrane"/>
    <property type="evidence" value="ECO:0007669"/>
    <property type="project" value="UniProtKB-SubCell"/>
</dbReference>
<evidence type="ECO:0000256" key="4">
    <source>
        <dbReference type="ARBA" id="ARBA00023136"/>
    </source>
</evidence>
<feature type="domain" description="Integral membrane bound transporter" evidence="6">
    <location>
        <begin position="3"/>
        <end position="129"/>
    </location>
</feature>
<dbReference type="Pfam" id="PF13515">
    <property type="entry name" value="FUSC_2"/>
    <property type="match status" value="1"/>
</dbReference>
<keyword evidence="3 5" id="KW-1133">Transmembrane helix</keyword>
<dbReference type="InterPro" id="IPR049453">
    <property type="entry name" value="Memb_transporter_dom"/>
</dbReference>
<evidence type="ECO:0000313" key="7">
    <source>
        <dbReference type="EMBL" id="SFK70914.1"/>
    </source>
</evidence>
<keyword evidence="2 5" id="KW-0812">Transmembrane</keyword>
<feature type="transmembrane region" description="Helical" evidence="5">
    <location>
        <begin position="6"/>
        <end position="26"/>
    </location>
</feature>
<reference evidence="7 8" key="1">
    <citation type="submission" date="2016-10" db="EMBL/GenBank/DDBJ databases">
        <authorList>
            <person name="de Groot N.N."/>
        </authorList>
    </citation>
    <scope>NUCLEOTIDE SEQUENCE [LARGE SCALE GENOMIC DNA]</scope>
    <source>
        <strain evidence="7 8">NE2</strain>
    </source>
</reference>
<dbReference type="Proteomes" id="UP000198755">
    <property type="component" value="Unassembled WGS sequence"/>
</dbReference>
<dbReference type="STRING" id="1612308.SAMN05444581_11619"/>
<proteinExistence type="predicted"/>
<accession>A0A1I4BQ15</accession>
<sequence>MLTYVAAMFLHAPQVLWTVLTAVIVTQLSVGRSLKATFDYFIGTLGGAIYSAAIATLVPHQSEVAFLMVLAFALGPLALLAALNSSFSVAPFTAIMVLLAPAITHAGPIESAIYRVFEVALGGMIGLAVSLFILPARAHGLAIERIADILDDFAVALRQLVRGFAGELDLAAIPGIQMGIGRAFASLETIVSEANRERIAYFSAEPEFRALLRTLLRLRHDLIIIGRTAVDPLPDIVRKRLAESVAAASAAGAEFLNQSAAAVRDRVTPPSPGAYETALRGYESVIAAIRRDGLTRELSVDALERLFALGFAFDQLQQNFRDLERNIGEFAKPPDGSND</sequence>
<protein>
    <submittedName>
        <fullName evidence="7">Fusaric acid resistance protein family protein</fullName>
    </submittedName>
</protein>
<feature type="transmembrane region" description="Helical" evidence="5">
    <location>
        <begin position="112"/>
        <end position="134"/>
    </location>
</feature>
<dbReference type="AlphaFoldDB" id="A0A1I4BQ15"/>
<evidence type="ECO:0000256" key="2">
    <source>
        <dbReference type="ARBA" id="ARBA00022692"/>
    </source>
</evidence>
<evidence type="ECO:0000256" key="3">
    <source>
        <dbReference type="ARBA" id="ARBA00022989"/>
    </source>
</evidence>
<dbReference type="PANTHER" id="PTHR31086">
    <property type="entry name" value="ALUMINUM-ACTIVATED MALATE TRANSPORTER 10"/>
    <property type="match status" value="1"/>
</dbReference>
<name>A0A1I4BQ15_9HYPH</name>
<feature type="transmembrane region" description="Helical" evidence="5">
    <location>
        <begin position="38"/>
        <end position="58"/>
    </location>
</feature>
<keyword evidence="8" id="KW-1185">Reference proteome</keyword>
<comment type="subcellular location">
    <subcellularLocation>
        <location evidence="1">Membrane</location>
        <topology evidence="1">Multi-pass membrane protein</topology>
    </subcellularLocation>
</comment>
<evidence type="ECO:0000256" key="1">
    <source>
        <dbReference type="ARBA" id="ARBA00004141"/>
    </source>
</evidence>
<organism evidence="7 8">
    <name type="scientific">Methylocapsa palsarum</name>
    <dbReference type="NCBI Taxonomy" id="1612308"/>
    <lineage>
        <taxon>Bacteria</taxon>
        <taxon>Pseudomonadati</taxon>
        <taxon>Pseudomonadota</taxon>
        <taxon>Alphaproteobacteria</taxon>
        <taxon>Hyphomicrobiales</taxon>
        <taxon>Beijerinckiaceae</taxon>
        <taxon>Methylocapsa</taxon>
    </lineage>
</organism>
<keyword evidence="4 5" id="KW-0472">Membrane</keyword>
<feature type="transmembrane region" description="Helical" evidence="5">
    <location>
        <begin position="64"/>
        <end position="82"/>
    </location>
</feature>
<feature type="transmembrane region" description="Helical" evidence="5">
    <location>
        <begin position="89"/>
        <end position="106"/>
    </location>
</feature>
<evidence type="ECO:0000313" key="8">
    <source>
        <dbReference type="Proteomes" id="UP000198755"/>
    </source>
</evidence>
<evidence type="ECO:0000256" key="5">
    <source>
        <dbReference type="SAM" id="Phobius"/>
    </source>
</evidence>